<protein>
    <recommendedName>
        <fullName evidence="3">Translocation and assembly module subunit TamA</fullName>
    </recommendedName>
    <alternativeName>
        <fullName evidence="9">Autotransporter assembly factor TamA</fullName>
    </alternativeName>
</protein>
<feature type="domain" description="Bacterial surface antigen (D15)" evidence="11">
    <location>
        <begin position="312"/>
        <end position="607"/>
    </location>
</feature>
<dbReference type="Proteomes" id="UP000273022">
    <property type="component" value="Unassembled WGS sequence"/>
</dbReference>
<comment type="subcellular location">
    <subcellularLocation>
        <location evidence="1">Cell outer membrane</location>
    </subcellularLocation>
</comment>
<proteinExistence type="inferred from homology"/>
<evidence type="ECO:0000313" key="14">
    <source>
        <dbReference type="EMBL" id="RJY18338.1"/>
    </source>
</evidence>
<dbReference type="AlphaFoldDB" id="A0A3A6TYY0"/>
<comment type="subunit">
    <text evidence="10">Interacts with TamB to form the translocation and assembly module (TAM).</text>
</comment>
<evidence type="ECO:0000256" key="4">
    <source>
        <dbReference type="ARBA" id="ARBA00022452"/>
    </source>
</evidence>
<organism evidence="14 15">
    <name type="scientific">Parashewanella spongiae</name>
    <dbReference type="NCBI Taxonomy" id="342950"/>
    <lineage>
        <taxon>Bacteria</taxon>
        <taxon>Pseudomonadati</taxon>
        <taxon>Pseudomonadota</taxon>
        <taxon>Gammaproteobacteria</taxon>
        <taxon>Alteromonadales</taxon>
        <taxon>Shewanellaceae</taxon>
        <taxon>Parashewanella</taxon>
    </lineage>
</organism>
<evidence type="ECO:0000259" key="12">
    <source>
        <dbReference type="Pfam" id="PF07244"/>
    </source>
</evidence>
<evidence type="ECO:0000259" key="13">
    <source>
        <dbReference type="Pfam" id="PF17243"/>
    </source>
</evidence>
<dbReference type="EMBL" id="QYYH01000026">
    <property type="protein sequence ID" value="RJY18338.1"/>
    <property type="molecule type" value="Genomic_DNA"/>
</dbReference>
<dbReference type="Gene3D" id="2.40.160.50">
    <property type="entry name" value="membrane protein fhac: a member of the omp85/tpsb transporter family"/>
    <property type="match status" value="1"/>
</dbReference>
<dbReference type="InterPro" id="IPR035243">
    <property type="entry name" value="TamA_POTRA_Dom_1"/>
</dbReference>
<evidence type="ECO:0000256" key="9">
    <source>
        <dbReference type="ARBA" id="ARBA00033063"/>
    </source>
</evidence>
<feature type="domain" description="POTRA" evidence="12">
    <location>
        <begin position="188"/>
        <end position="249"/>
    </location>
</feature>
<feature type="domain" description="TamA POTRA" evidence="13">
    <location>
        <begin position="25"/>
        <end position="97"/>
    </location>
</feature>
<keyword evidence="8" id="KW-0998">Cell outer membrane</keyword>
<dbReference type="PANTHER" id="PTHR12815">
    <property type="entry name" value="SORTING AND ASSEMBLY MACHINERY SAMM50 PROTEIN FAMILY MEMBER"/>
    <property type="match status" value="1"/>
</dbReference>
<dbReference type="PANTHER" id="PTHR12815:SF47">
    <property type="entry name" value="TRANSLOCATION AND ASSEMBLY MODULE SUBUNIT TAMA"/>
    <property type="match status" value="1"/>
</dbReference>
<keyword evidence="7" id="KW-0472">Membrane</keyword>
<keyword evidence="6" id="KW-0732">Signal</keyword>
<reference evidence="14 15" key="1">
    <citation type="submission" date="2018-09" db="EMBL/GenBank/DDBJ databases">
        <title>Phylogeny of the Shewanellaceae, and recommendation for two new genera, Pseudoshewanella and Parashewanella.</title>
        <authorList>
            <person name="Wang G."/>
        </authorList>
    </citation>
    <scope>NUCLEOTIDE SEQUENCE [LARGE SCALE GENOMIC DNA]</scope>
    <source>
        <strain evidence="14 15">KCTC 22492</strain>
    </source>
</reference>
<dbReference type="GO" id="GO:0097347">
    <property type="term" value="C:TAM protein secretion complex"/>
    <property type="evidence" value="ECO:0007669"/>
    <property type="project" value="TreeGrafter"/>
</dbReference>
<accession>A0A3A6TYY0</accession>
<sequence>MRLLLLIIVYFFVFSAVAKNEQLIEINVDGVNEQVRQNIKAYLNPLPKSKSQRRAFIFNAKNQIRNAMESLGYYQFRSSTKLIRNEHSPWLFEISIERGSPTLINSVEIEVKGELHNDQKYIHWRSKVKLKPNERLNHGNYIDTKDQLIGLALSHGYFDAKYSTSQIVINRSLKVANIKLILDSGTRYQFGSVNFKGYTLDTNLLSQLTPFSRGDPYTTTSISKLNRELSSSGYFRNIKVIPQLSSTINETIPIKVELQNRPRHSIDLGLGADGGGSTDRNIDPRVRFTWRTPQINKHGHSQETISEWSRDRPKLRTSYTIPLTHPLNDQLKIRFGLFRDKYGVTQVYKPIQREFDTTDKLESEKVLIGVGRQQTLTNGWLRNYSILGMKEKYIQEDVIHSPRYFIFGINYSHTKRGDDTLDPISGFRQTYNFEYADPVFGSSIRLARLQARFKWVFTPIEDHRFVSRLDLGINITKSDKLSKIAPSLRYFAGGDQSIRGYGYQELGPYREYIDSNGDLFRQVIGGRYLAVASIEYQYYLNKNWRLATFVDAGNAYDLSQFKPLVSIGAGIHWISPVGPIKLDLGIGLNETETVARSWRFHLTMGSTL</sequence>
<dbReference type="GO" id="GO:0009279">
    <property type="term" value="C:cell outer membrane"/>
    <property type="evidence" value="ECO:0007669"/>
    <property type="project" value="UniProtKB-SubCell"/>
</dbReference>
<evidence type="ECO:0000256" key="5">
    <source>
        <dbReference type="ARBA" id="ARBA00022692"/>
    </source>
</evidence>
<evidence type="ECO:0000256" key="8">
    <source>
        <dbReference type="ARBA" id="ARBA00023237"/>
    </source>
</evidence>
<dbReference type="InterPro" id="IPR010827">
    <property type="entry name" value="BamA/TamA_POTRA"/>
</dbReference>
<dbReference type="GO" id="GO:0009306">
    <property type="term" value="P:protein secretion"/>
    <property type="evidence" value="ECO:0007669"/>
    <property type="project" value="TreeGrafter"/>
</dbReference>
<evidence type="ECO:0000259" key="11">
    <source>
        <dbReference type="Pfam" id="PF01103"/>
    </source>
</evidence>
<dbReference type="Pfam" id="PF17243">
    <property type="entry name" value="POTRA_TamA_1"/>
    <property type="match status" value="1"/>
</dbReference>
<evidence type="ECO:0000313" key="15">
    <source>
        <dbReference type="Proteomes" id="UP000273022"/>
    </source>
</evidence>
<evidence type="ECO:0000256" key="2">
    <source>
        <dbReference type="ARBA" id="ARBA00010248"/>
    </source>
</evidence>
<evidence type="ECO:0000256" key="1">
    <source>
        <dbReference type="ARBA" id="ARBA00004442"/>
    </source>
</evidence>
<keyword evidence="4" id="KW-1134">Transmembrane beta strand</keyword>
<comment type="caution">
    <text evidence="14">The sequence shown here is derived from an EMBL/GenBank/DDBJ whole genome shotgun (WGS) entry which is preliminary data.</text>
</comment>
<dbReference type="OrthoDB" id="9803054at2"/>
<evidence type="ECO:0000256" key="10">
    <source>
        <dbReference type="ARBA" id="ARBA00093548"/>
    </source>
</evidence>
<dbReference type="Pfam" id="PF01103">
    <property type="entry name" value="Omp85"/>
    <property type="match status" value="1"/>
</dbReference>
<dbReference type="InterPro" id="IPR039910">
    <property type="entry name" value="D15-like"/>
</dbReference>
<evidence type="ECO:0000256" key="6">
    <source>
        <dbReference type="ARBA" id="ARBA00022729"/>
    </source>
</evidence>
<keyword evidence="15" id="KW-1185">Reference proteome</keyword>
<comment type="similarity">
    <text evidence="2">Belongs to the TamA family.</text>
</comment>
<gene>
    <name evidence="14" type="ORF">D5R81_05865</name>
</gene>
<dbReference type="Gene3D" id="3.10.20.310">
    <property type="entry name" value="membrane protein fhac"/>
    <property type="match status" value="3"/>
</dbReference>
<evidence type="ECO:0000256" key="7">
    <source>
        <dbReference type="ARBA" id="ARBA00023136"/>
    </source>
</evidence>
<evidence type="ECO:0000256" key="3">
    <source>
        <dbReference type="ARBA" id="ARBA00015419"/>
    </source>
</evidence>
<dbReference type="InterPro" id="IPR000184">
    <property type="entry name" value="Bac_surfAg_D15"/>
</dbReference>
<name>A0A3A6TYY0_9GAMM</name>
<dbReference type="Pfam" id="PF07244">
    <property type="entry name" value="POTRA"/>
    <property type="match status" value="1"/>
</dbReference>
<keyword evidence="5" id="KW-0812">Transmembrane</keyword>